<dbReference type="Proteomes" id="UP000292704">
    <property type="component" value="Unassembled WGS sequence"/>
</dbReference>
<feature type="transmembrane region" description="Helical" evidence="1">
    <location>
        <begin position="71"/>
        <end position="89"/>
    </location>
</feature>
<evidence type="ECO:0000256" key="1">
    <source>
        <dbReference type="SAM" id="Phobius"/>
    </source>
</evidence>
<dbReference type="EMBL" id="SHMR01000001">
    <property type="protein sequence ID" value="RZH69313.1"/>
    <property type="molecule type" value="Genomic_DNA"/>
</dbReference>
<keyword evidence="1" id="KW-0472">Membrane</keyword>
<protein>
    <submittedName>
        <fullName evidence="2">Uncharacterized protein</fullName>
    </submittedName>
</protein>
<dbReference type="STRING" id="222984.GCA_000731985_02725"/>
<accession>A0A482Y4F3</accession>
<comment type="caution">
    <text evidence="2">The sequence shown here is derived from an EMBL/GenBank/DDBJ whole genome shotgun (WGS) entry which is preliminary data.</text>
</comment>
<feature type="transmembrane region" description="Helical" evidence="1">
    <location>
        <begin position="39"/>
        <end position="59"/>
    </location>
</feature>
<dbReference type="RefSeq" id="WP_130170178.1">
    <property type="nucleotide sequence ID" value="NZ_SHMR01000001.1"/>
</dbReference>
<proteinExistence type="predicted"/>
<name>A0A482Y4F3_9EURY</name>
<feature type="transmembrane region" description="Helical" evidence="1">
    <location>
        <begin position="95"/>
        <end position="114"/>
    </location>
</feature>
<sequence>MIDREGRVIFGSLLLVVLSLAGSLAVKRQFGVAIWDRPLLAFLLFAGVAVAVPQLYLAATDDNEARFRSRVRFAAVATATLAIVFAADADGGRHLVIALLGTGSIVALVCYEVVADYRTPSDDSVTGVP</sequence>
<reference evidence="2 3" key="1">
    <citation type="submission" date="2019-02" db="EMBL/GenBank/DDBJ databases">
        <title>Genome analysis provides insights into bioremediation potentialities and Haloocin production by Natrinema altunense strain 4.1R isolated from Chott Douz in Tunisian desert.</title>
        <authorList>
            <person name="Najjari A."/>
            <person name="Youssef N."/>
            <person name="Ben Dhia O."/>
            <person name="Ferjani R."/>
            <person name="El Hidri D."/>
            <person name="Ouzari H.I."/>
            <person name="Cherif A."/>
        </authorList>
    </citation>
    <scope>NUCLEOTIDE SEQUENCE [LARGE SCALE GENOMIC DNA]</scope>
    <source>
        <strain evidence="2 3">4.1R</strain>
    </source>
</reference>
<keyword evidence="1" id="KW-1133">Transmembrane helix</keyword>
<keyword evidence="1" id="KW-0812">Transmembrane</keyword>
<dbReference type="AlphaFoldDB" id="A0A482Y4F3"/>
<dbReference type="OrthoDB" id="201480at2157"/>
<organism evidence="2 3">
    <name type="scientific">Natrinema altunense</name>
    <dbReference type="NCBI Taxonomy" id="222984"/>
    <lineage>
        <taxon>Archaea</taxon>
        <taxon>Methanobacteriati</taxon>
        <taxon>Methanobacteriota</taxon>
        <taxon>Stenosarchaea group</taxon>
        <taxon>Halobacteria</taxon>
        <taxon>Halobacteriales</taxon>
        <taxon>Natrialbaceae</taxon>
        <taxon>Natrinema</taxon>
    </lineage>
</organism>
<evidence type="ECO:0000313" key="2">
    <source>
        <dbReference type="EMBL" id="RZH69313.1"/>
    </source>
</evidence>
<gene>
    <name evidence="2" type="ORF">ELS17_07775</name>
</gene>
<evidence type="ECO:0000313" key="3">
    <source>
        <dbReference type="Proteomes" id="UP000292704"/>
    </source>
</evidence>